<dbReference type="InterPro" id="IPR050683">
    <property type="entry name" value="Bact_Polysacc_Export_ATP-bd"/>
</dbReference>
<evidence type="ECO:0000256" key="1">
    <source>
        <dbReference type="ARBA" id="ARBA00005417"/>
    </source>
</evidence>
<dbReference type="SMART" id="SM00382">
    <property type="entry name" value="AAA"/>
    <property type="match status" value="1"/>
</dbReference>
<dbReference type="InterPro" id="IPR003439">
    <property type="entry name" value="ABC_transporter-like_ATP-bd"/>
</dbReference>
<proteinExistence type="inferred from homology"/>
<evidence type="ECO:0000313" key="7">
    <source>
        <dbReference type="Proteomes" id="UP001214094"/>
    </source>
</evidence>
<dbReference type="InterPro" id="IPR015860">
    <property type="entry name" value="ABC_transpr_TagH-like"/>
</dbReference>
<protein>
    <submittedName>
        <fullName evidence="6">ATP-binding cassette domain-containing protein</fullName>
    </submittedName>
</protein>
<evidence type="ECO:0000259" key="5">
    <source>
        <dbReference type="PROSITE" id="PS50893"/>
    </source>
</evidence>
<sequence>MIRFEHATKYARAKGIKKPIIRDASLTLHRGKSVGLLGRNGAGKSTLLRLVAGAIKLDQGRIVRQGKISWPLGFAGSFQGSMTGEQNVRFVARIYGVDSAELIDYVEDFAELGSFFKAPVGTYSSGMKARLAFGLSMGVNFDYYLVDEITAVGDSNFKKKCHAVFETKLKGADVIMVSHSTGTIRDYCDCGVVLEKGALSYYDDVEDAIRAHDNNMKGN</sequence>
<reference evidence="6 7" key="1">
    <citation type="submission" date="2023-03" db="EMBL/GenBank/DDBJ databases">
        <title>Comparative genome and transcriptome analysis combination mining strategies for increasing vitamin B12 production of Ensifer adhaerens strain.</title>
        <authorList>
            <person name="Yongheng L."/>
        </authorList>
    </citation>
    <scope>NUCLEOTIDE SEQUENCE [LARGE SCALE GENOMIC DNA]</scope>
    <source>
        <strain evidence="6 7">Casida A-T305</strain>
        <plasmid evidence="6 7">unnamedA</plasmid>
    </source>
</reference>
<dbReference type="SUPFAM" id="SSF52540">
    <property type="entry name" value="P-loop containing nucleoside triphosphate hydrolases"/>
    <property type="match status" value="1"/>
</dbReference>
<dbReference type="PANTHER" id="PTHR46743">
    <property type="entry name" value="TEICHOIC ACIDS EXPORT ATP-BINDING PROTEIN TAGH"/>
    <property type="match status" value="1"/>
</dbReference>
<dbReference type="RefSeq" id="WP_034800624.1">
    <property type="nucleotide sequence ID" value="NZ_CAXURO020000002.1"/>
</dbReference>
<keyword evidence="3" id="KW-0547">Nucleotide-binding</keyword>
<feature type="domain" description="ABC transporter" evidence="5">
    <location>
        <begin position="2"/>
        <end position="219"/>
    </location>
</feature>
<keyword evidence="7" id="KW-1185">Reference proteome</keyword>
<gene>
    <name evidence="6" type="ORF">P4B07_24600</name>
</gene>
<keyword evidence="4 6" id="KW-0067">ATP-binding</keyword>
<dbReference type="Gene3D" id="3.40.50.300">
    <property type="entry name" value="P-loop containing nucleotide triphosphate hydrolases"/>
    <property type="match status" value="1"/>
</dbReference>
<dbReference type="PANTHER" id="PTHR46743:SF2">
    <property type="entry name" value="TEICHOIC ACIDS EXPORT ATP-BINDING PROTEIN TAGH"/>
    <property type="match status" value="1"/>
</dbReference>
<name>A0ABY8HLL3_ENSAD</name>
<dbReference type="InterPro" id="IPR003593">
    <property type="entry name" value="AAA+_ATPase"/>
</dbReference>
<accession>A0ABY8HLL3</accession>
<dbReference type="PROSITE" id="PS00211">
    <property type="entry name" value="ABC_TRANSPORTER_1"/>
    <property type="match status" value="1"/>
</dbReference>
<dbReference type="InterPro" id="IPR027417">
    <property type="entry name" value="P-loop_NTPase"/>
</dbReference>
<dbReference type="Proteomes" id="UP001214094">
    <property type="component" value="Plasmid unnamedA"/>
</dbReference>
<dbReference type="InterPro" id="IPR017871">
    <property type="entry name" value="ABC_transporter-like_CS"/>
</dbReference>
<geneLocation type="plasmid" evidence="6 7">
    <name>unnamedA</name>
</geneLocation>
<evidence type="ECO:0000256" key="4">
    <source>
        <dbReference type="ARBA" id="ARBA00022840"/>
    </source>
</evidence>
<dbReference type="Pfam" id="PF00005">
    <property type="entry name" value="ABC_tran"/>
    <property type="match status" value="1"/>
</dbReference>
<dbReference type="CDD" id="cd03220">
    <property type="entry name" value="ABC_KpsT_Wzt"/>
    <property type="match status" value="1"/>
</dbReference>
<dbReference type="EMBL" id="CP121309">
    <property type="protein sequence ID" value="WFP92938.1"/>
    <property type="molecule type" value="Genomic_DNA"/>
</dbReference>
<evidence type="ECO:0000256" key="3">
    <source>
        <dbReference type="ARBA" id="ARBA00022741"/>
    </source>
</evidence>
<dbReference type="GeneID" id="29521653"/>
<dbReference type="GO" id="GO:0005524">
    <property type="term" value="F:ATP binding"/>
    <property type="evidence" value="ECO:0007669"/>
    <property type="project" value="UniProtKB-KW"/>
</dbReference>
<comment type="similarity">
    <text evidence="1">Belongs to the ABC transporter superfamily.</text>
</comment>
<evidence type="ECO:0000313" key="6">
    <source>
        <dbReference type="EMBL" id="WFP92938.1"/>
    </source>
</evidence>
<evidence type="ECO:0000256" key="2">
    <source>
        <dbReference type="ARBA" id="ARBA00022448"/>
    </source>
</evidence>
<dbReference type="PROSITE" id="PS50893">
    <property type="entry name" value="ABC_TRANSPORTER_2"/>
    <property type="match status" value="1"/>
</dbReference>
<organism evidence="6 7">
    <name type="scientific">Ensifer adhaerens</name>
    <name type="common">Sinorhizobium morelense</name>
    <dbReference type="NCBI Taxonomy" id="106592"/>
    <lineage>
        <taxon>Bacteria</taxon>
        <taxon>Pseudomonadati</taxon>
        <taxon>Pseudomonadota</taxon>
        <taxon>Alphaproteobacteria</taxon>
        <taxon>Hyphomicrobiales</taxon>
        <taxon>Rhizobiaceae</taxon>
        <taxon>Sinorhizobium/Ensifer group</taxon>
        <taxon>Ensifer</taxon>
    </lineage>
</organism>
<keyword evidence="6" id="KW-0614">Plasmid</keyword>
<keyword evidence="2" id="KW-0813">Transport</keyword>